<protein>
    <submittedName>
        <fullName evidence="2">Xylose isomerase domain-containing protein TIM barrel</fullName>
    </submittedName>
</protein>
<dbReference type="EMBL" id="CP002351">
    <property type="protein sequence ID" value="AEH50882.1"/>
    <property type="molecule type" value="Genomic_DNA"/>
</dbReference>
<keyword evidence="2" id="KW-0413">Isomerase</keyword>
<keyword evidence="3" id="KW-1185">Reference proteome</keyword>
<dbReference type="OrthoDB" id="9801960at2"/>
<dbReference type="Proteomes" id="UP000006804">
    <property type="component" value="Chromosome"/>
</dbReference>
<dbReference type="Gene3D" id="3.20.20.150">
    <property type="entry name" value="Divalent-metal-dependent TIM barrel enzymes"/>
    <property type="match status" value="1"/>
</dbReference>
<dbReference type="Pfam" id="PF01261">
    <property type="entry name" value="AP_endonuc_2"/>
    <property type="match status" value="1"/>
</dbReference>
<name>F7YY66_9THEM</name>
<dbReference type="STRING" id="688269.Theth_0798"/>
<sequence>MVRNVGLNVDTIRLSGSLKNLRKELELLRSLEINLAEIPPAGLHFIFGGKLVFSKLKEVLEVIRDFPFEYTIHMPDPVNFAINREEDFEIASAVVEFAKIIDAKVIVYHCGSQPGIEGFDLEVQRLSLLADIIGDKNIFIGIENLDHDIEWTLNICKNVGKEKVKLTIDVGHLFLHCNGDVSKFIEQLELGLPYAVEIHFHDNFGKPANLCWKDIGEKIWFAYLYGVGDLHLPLGMGVLPLEITFELINKYFDGYVVIEINDLNRFQEDIANSIRLIRKNCFCG</sequence>
<dbReference type="PANTHER" id="PTHR12110">
    <property type="entry name" value="HYDROXYPYRUVATE ISOMERASE"/>
    <property type="match status" value="1"/>
</dbReference>
<dbReference type="PATRIC" id="fig|688269.3.peg.822"/>
<proteinExistence type="predicted"/>
<accession>F7YY66</accession>
<dbReference type="SUPFAM" id="SSF51658">
    <property type="entry name" value="Xylose isomerase-like"/>
    <property type="match status" value="1"/>
</dbReference>
<dbReference type="PANTHER" id="PTHR12110:SF53">
    <property type="entry name" value="BLR5974 PROTEIN"/>
    <property type="match status" value="1"/>
</dbReference>
<dbReference type="KEGG" id="tta:Theth_0798"/>
<dbReference type="AlphaFoldDB" id="F7YY66"/>
<feature type="domain" description="Xylose isomerase-like TIM barrel" evidence="1">
    <location>
        <begin position="26"/>
        <end position="278"/>
    </location>
</feature>
<dbReference type="InterPro" id="IPR013022">
    <property type="entry name" value="Xyl_isomerase-like_TIM-brl"/>
</dbReference>
<dbReference type="eggNOG" id="COG1082">
    <property type="taxonomic scope" value="Bacteria"/>
</dbReference>
<dbReference type="InterPro" id="IPR050312">
    <property type="entry name" value="IolE/XylAMocC-like"/>
</dbReference>
<gene>
    <name evidence="2" type="ORF">Theth_0798</name>
</gene>
<dbReference type="HOGENOM" id="CLU_050006_0_0_0"/>
<dbReference type="GO" id="GO:0016853">
    <property type="term" value="F:isomerase activity"/>
    <property type="evidence" value="ECO:0007669"/>
    <property type="project" value="UniProtKB-KW"/>
</dbReference>
<evidence type="ECO:0000313" key="2">
    <source>
        <dbReference type="EMBL" id="AEH50882.1"/>
    </source>
</evidence>
<dbReference type="RefSeq" id="WP_013932104.1">
    <property type="nucleotide sequence ID" value="NC_015707.1"/>
</dbReference>
<dbReference type="InterPro" id="IPR036237">
    <property type="entry name" value="Xyl_isomerase-like_sf"/>
</dbReference>
<evidence type="ECO:0000259" key="1">
    <source>
        <dbReference type="Pfam" id="PF01261"/>
    </source>
</evidence>
<reference evidence="2 3" key="1">
    <citation type="submission" date="2010-11" db="EMBL/GenBank/DDBJ databases">
        <title>The complete genome of Thermotoga thermarum DSM 5069.</title>
        <authorList>
            <consortium name="US DOE Joint Genome Institute (JGI-PGF)"/>
            <person name="Lucas S."/>
            <person name="Copeland A."/>
            <person name="Lapidus A."/>
            <person name="Bruce D."/>
            <person name="Goodwin L."/>
            <person name="Pitluck S."/>
            <person name="Kyrpides N."/>
            <person name="Mavromatis K."/>
            <person name="Ivanova N."/>
            <person name="Zeytun A."/>
            <person name="Brettin T."/>
            <person name="Detter J.C."/>
            <person name="Tapia R."/>
            <person name="Han C."/>
            <person name="Land M."/>
            <person name="Hauser L."/>
            <person name="Markowitz V."/>
            <person name="Cheng J.-F."/>
            <person name="Hugenholtz P."/>
            <person name="Woyke T."/>
            <person name="Wu D."/>
            <person name="Spring S."/>
            <person name="Schroeder M."/>
            <person name="Brambilla E."/>
            <person name="Klenk H.-P."/>
            <person name="Eisen J.A."/>
        </authorList>
    </citation>
    <scope>NUCLEOTIDE SEQUENCE [LARGE SCALE GENOMIC DNA]</scope>
    <source>
        <strain evidence="2 3">DSM 5069</strain>
    </source>
</reference>
<evidence type="ECO:0000313" key="3">
    <source>
        <dbReference type="Proteomes" id="UP000006804"/>
    </source>
</evidence>
<organism evidence="2 3">
    <name type="scientific">Pseudothermotoga thermarum DSM 5069</name>
    <dbReference type="NCBI Taxonomy" id="688269"/>
    <lineage>
        <taxon>Bacteria</taxon>
        <taxon>Thermotogati</taxon>
        <taxon>Thermotogota</taxon>
        <taxon>Thermotogae</taxon>
        <taxon>Thermotogales</taxon>
        <taxon>Thermotogaceae</taxon>
        <taxon>Pseudothermotoga</taxon>
    </lineage>
</organism>